<name>A0ABC8STM4_9AQUA</name>
<dbReference type="InterPro" id="IPR045092">
    <property type="entry name" value="Rrp6-like"/>
</dbReference>
<dbReference type="InterPro" id="IPR012588">
    <property type="entry name" value="Exosome-assoc_fac_Rrp6_N"/>
</dbReference>
<feature type="region of interest" description="Disordered" evidence="1">
    <location>
        <begin position="1"/>
        <end position="29"/>
    </location>
</feature>
<reference evidence="4 5" key="1">
    <citation type="submission" date="2024-02" db="EMBL/GenBank/DDBJ databases">
        <authorList>
            <person name="Vignale AGUSTIN F."/>
            <person name="Sosa J E."/>
            <person name="Modenutti C."/>
        </authorList>
    </citation>
    <scope>NUCLEOTIDE SEQUENCE [LARGE SCALE GENOMIC DNA]</scope>
</reference>
<protein>
    <recommendedName>
        <fullName evidence="3">Exosome-associated factor Rrp6 N-terminal domain-containing protein</fullName>
    </recommendedName>
</protein>
<evidence type="ECO:0000256" key="2">
    <source>
        <dbReference type="SAM" id="Phobius"/>
    </source>
</evidence>
<evidence type="ECO:0000313" key="4">
    <source>
        <dbReference type="EMBL" id="CAK9160412.1"/>
    </source>
</evidence>
<dbReference type="Pfam" id="PF08066">
    <property type="entry name" value="PMC2NT"/>
    <property type="match status" value="1"/>
</dbReference>
<dbReference type="PANTHER" id="PTHR12124">
    <property type="entry name" value="POLYMYOSITIS/SCLERODERMA AUTOANTIGEN-RELATED"/>
    <property type="match status" value="1"/>
</dbReference>
<feature type="domain" description="Exosome-associated factor Rrp6 N-terminal" evidence="3">
    <location>
        <begin position="43"/>
        <end position="123"/>
    </location>
</feature>
<dbReference type="EMBL" id="CAUOFW020003514">
    <property type="protein sequence ID" value="CAK9160412.1"/>
    <property type="molecule type" value="Genomic_DNA"/>
</dbReference>
<dbReference type="Proteomes" id="UP001642360">
    <property type="component" value="Unassembled WGS sequence"/>
</dbReference>
<comment type="caution">
    <text evidence="4">The sequence shown here is derived from an EMBL/GenBank/DDBJ whole genome shotgun (WGS) entry which is preliminary data.</text>
</comment>
<evidence type="ECO:0000313" key="5">
    <source>
        <dbReference type="Proteomes" id="UP001642360"/>
    </source>
</evidence>
<organism evidence="4 5">
    <name type="scientific">Ilex paraguariensis</name>
    <name type="common">yerba mate</name>
    <dbReference type="NCBI Taxonomy" id="185542"/>
    <lineage>
        <taxon>Eukaryota</taxon>
        <taxon>Viridiplantae</taxon>
        <taxon>Streptophyta</taxon>
        <taxon>Embryophyta</taxon>
        <taxon>Tracheophyta</taxon>
        <taxon>Spermatophyta</taxon>
        <taxon>Magnoliopsida</taxon>
        <taxon>eudicotyledons</taxon>
        <taxon>Gunneridae</taxon>
        <taxon>Pentapetalae</taxon>
        <taxon>asterids</taxon>
        <taxon>campanulids</taxon>
        <taxon>Aquifoliales</taxon>
        <taxon>Aquifoliaceae</taxon>
        <taxon>Ilex</taxon>
    </lineage>
</organism>
<proteinExistence type="predicted"/>
<evidence type="ECO:0000259" key="3">
    <source>
        <dbReference type="Pfam" id="PF08066"/>
    </source>
</evidence>
<keyword evidence="2" id="KW-1133">Transmembrane helix</keyword>
<feature type="compositionally biased region" description="Polar residues" evidence="1">
    <location>
        <begin position="19"/>
        <end position="29"/>
    </location>
</feature>
<evidence type="ECO:0000256" key="1">
    <source>
        <dbReference type="SAM" id="MobiDB-lite"/>
    </source>
</evidence>
<accession>A0ABC8STM4</accession>
<feature type="transmembrane region" description="Helical" evidence="2">
    <location>
        <begin position="234"/>
        <end position="257"/>
    </location>
</feature>
<keyword evidence="2" id="KW-0472">Membrane</keyword>
<gene>
    <name evidence="4" type="ORF">ILEXP_LOCUS29168</name>
</gene>
<keyword evidence="2" id="KW-0812">Transmembrane</keyword>
<dbReference type="AlphaFoldDB" id="A0ABC8STM4"/>
<sequence length="258" mass="29231">MSRHKDMEIDPSQEDESPNPKSNTLQNLTTGPLTSFISKLSGSSRGIPSNQDFHFYYNFDEFKSPIKLINGNSSFLLDSVGASARLWGREMGFPEDIDEEYDWLVNVNDELYERFNVSVDEFRNLRKKEEESEVRVMSEIASENGFQLVYGKKKRNKGLGVGEVVGRGGAEEGSTVKVVSRDKKVGTGGNKPKVPFHIPTITRPQDEYKIIVNNSNQPFEHVWLQRSEDGTRSIHPLVSVFVFIALFYIDVALCFCVH</sequence>
<keyword evidence="5" id="KW-1185">Reference proteome</keyword>
<dbReference type="PANTHER" id="PTHR12124:SF47">
    <property type="entry name" value="EXOSOME COMPONENT 10"/>
    <property type="match status" value="1"/>
</dbReference>